<name>A0A402CWU5_9BACT</name>
<evidence type="ECO:0000313" key="1">
    <source>
        <dbReference type="EMBL" id="BDI34239.1"/>
    </source>
</evidence>
<reference evidence="1 2" key="1">
    <citation type="journal article" date="2019" name="Int. J. Syst. Evol. Microbiol.">
        <title>Capsulimonas corticalis gen. nov., sp. nov., an aerobic capsulated bacterium, of a novel bacterial order, Capsulimonadales ord. nov., of the class Armatimonadia of the phylum Armatimonadetes.</title>
        <authorList>
            <person name="Li J."/>
            <person name="Kudo C."/>
            <person name="Tonouchi A."/>
        </authorList>
    </citation>
    <scope>NUCLEOTIDE SEQUENCE [LARGE SCALE GENOMIC DNA]</scope>
    <source>
        <strain evidence="1 2">AX-7</strain>
    </source>
</reference>
<dbReference type="SUPFAM" id="SSF50156">
    <property type="entry name" value="PDZ domain-like"/>
    <property type="match status" value="1"/>
</dbReference>
<dbReference type="InterPro" id="IPR036034">
    <property type="entry name" value="PDZ_sf"/>
</dbReference>
<dbReference type="InterPro" id="IPR012334">
    <property type="entry name" value="Pectin_lyas_fold"/>
</dbReference>
<accession>A0A402CWU5</accession>
<protein>
    <submittedName>
        <fullName evidence="1">Peptide-binding protein</fullName>
    </submittedName>
</protein>
<dbReference type="Proteomes" id="UP000287394">
    <property type="component" value="Chromosome"/>
</dbReference>
<dbReference type="PANTHER" id="PTHR36453">
    <property type="entry name" value="SECRETED PROTEIN-RELATED"/>
    <property type="match status" value="1"/>
</dbReference>
<dbReference type="SUPFAM" id="SSF51126">
    <property type="entry name" value="Pectin lyase-like"/>
    <property type="match status" value="1"/>
</dbReference>
<sequence length="805" mass="87984">MNKSSLFRTSLVAVATVACMTPAFAADFYVSPNGSDDAPGTLVKPFATLARAQKAAHSVAGKKPITINLRAGTYYLPAPLVLTSADSGASGAPVTYQAYKGEQVVVSGGRLLHPSWEPYRNGIMKASVPADCATDQLFVNGRRRILARYPNYDPNQRILGGYSADTISSERAKRWADPTGGVIHAMQAMEWGDLRYWITGKDAGGNVTYEGGWQNNRQIGMHPEQRYVENIFEELDAPDEWFLNTKSHTLYYYPPAGLDLSKAIVETVRLRSLVEMRGDAAHPVRFVRFKGITFRHTAATFQDNKEPLVRSDWTIYRGGALFFSGTENCLVENCNIEQVGGNAVFVNNYNRRLTVRGCDIPDAGSNGVAFVGSPEAVRSPLFEYGQRHALSEIDLAAGPRTNNYPADCLVEDCLICRSGRVEKQTAPVEIDLAARITVRRCSIYDVPRAGINIGDGCWGGHVIEFCDIFDTVKETGDHGSFNSWGRDRYWGLTGVDLNNDADWNAHQNLPFLDAVEPITLRNSRWRCDHGWDIDLDDGSSNYHIYNNLCLNGGIKNREGYGRLVENNIIVNNTLHPHVWFAHSGDIFRRNIVFVDAYRPAGMPSDRPWGAQMDENLVDQPGLIEPHPAQGLAAMSHRDAASIVADARFVNPAGGDFRVSSDSPALALGFKNFPMDQFGVVSPRLKAIARTPEIPAIVGQARGGDAQAPAASSGIAFGARVRNILGLGDRSVYGLPGESGVLILDTPVGSAAQKFGLAPSDVIIAADNHAVHTITDLLKICDLKQGKTLHLTVIRQQRKADVDIAM</sequence>
<gene>
    <name evidence="1" type="ORF">CCAX7_62900</name>
</gene>
<organism evidence="1 2">
    <name type="scientific">Capsulimonas corticalis</name>
    <dbReference type="NCBI Taxonomy" id="2219043"/>
    <lineage>
        <taxon>Bacteria</taxon>
        <taxon>Bacillati</taxon>
        <taxon>Armatimonadota</taxon>
        <taxon>Armatimonadia</taxon>
        <taxon>Capsulimonadales</taxon>
        <taxon>Capsulimonadaceae</taxon>
        <taxon>Capsulimonas</taxon>
    </lineage>
</organism>
<dbReference type="AlphaFoldDB" id="A0A402CWU5"/>
<proteinExistence type="predicted"/>
<dbReference type="InterPro" id="IPR011050">
    <property type="entry name" value="Pectin_lyase_fold/virulence"/>
</dbReference>
<dbReference type="KEGG" id="ccot:CCAX7_62900"/>
<dbReference type="Gene3D" id="2.30.42.10">
    <property type="match status" value="1"/>
</dbReference>
<dbReference type="PROSITE" id="PS51257">
    <property type="entry name" value="PROKAR_LIPOPROTEIN"/>
    <property type="match status" value="1"/>
</dbReference>
<dbReference type="RefSeq" id="WP_119321774.1">
    <property type="nucleotide sequence ID" value="NZ_AP025739.1"/>
</dbReference>
<dbReference type="Gene3D" id="2.160.20.10">
    <property type="entry name" value="Single-stranded right-handed beta-helix, Pectin lyase-like"/>
    <property type="match status" value="2"/>
</dbReference>
<dbReference type="SMART" id="SM00710">
    <property type="entry name" value="PbH1"/>
    <property type="match status" value="3"/>
</dbReference>
<dbReference type="InterPro" id="IPR006626">
    <property type="entry name" value="PbH1"/>
</dbReference>
<evidence type="ECO:0000313" key="2">
    <source>
        <dbReference type="Proteomes" id="UP000287394"/>
    </source>
</evidence>
<dbReference type="InterPro" id="IPR001478">
    <property type="entry name" value="PDZ"/>
</dbReference>
<dbReference type="PANTHER" id="PTHR36453:SF1">
    <property type="entry name" value="RIGHT HANDED BETA HELIX DOMAIN-CONTAINING PROTEIN"/>
    <property type="match status" value="1"/>
</dbReference>
<dbReference type="EMBL" id="AP025739">
    <property type="protein sequence ID" value="BDI34239.1"/>
    <property type="molecule type" value="Genomic_DNA"/>
</dbReference>
<dbReference type="Pfam" id="PF13180">
    <property type="entry name" value="PDZ_2"/>
    <property type="match status" value="1"/>
</dbReference>
<dbReference type="OrthoDB" id="9760240at2"/>
<keyword evidence="2" id="KW-1185">Reference proteome</keyword>